<evidence type="ECO:0000313" key="5">
    <source>
        <dbReference type="EMBL" id="NEK95241.1"/>
    </source>
</evidence>
<dbReference type="Gene3D" id="3.40.50.300">
    <property type="entry name" value="P-loop containing nucleotide triphosphate hydrolases"/>
    <property type="match status" value="1"/>
</dbReference>
<dbReference type="GO" id="GO:0005886">
    <property type="term" value="C:plasma membrane"/>
    <property type="evidence" value="ECO:0007669"/>
    <property type="project" value="TreeGrafter"/>
</dbReference>
<dbReference type="CDD" id="cd03219">
    <property type="entry name" value="ABC_Mj1267_LivG_branched"/>
    <property type="match status" value="1"/>
</dbReference>
<evidence type="ECO:0000313" key="6">
    <source>
        <dbReference type="EMBL" id="NEN52129.1"/>
    </source>
</evidence>
<dbReference type="InterPro" id="IPR003439">
    <property type="entry name" value="ABC_transporter-like_ATP-bd"/>
</dbReference>
<sequence length="259" mass="27644">MTAVLSCTNVTKQFGSLKAVEDVTLSIEKGARHALIGPNGAGKSTLFNLVAGTLRPTSGAIMLDGVDVTRRSAAWRSRAGLAKTFQHSSLFLSLPVADNVAMAAQRTSGQGMSLRRPAHRLPGVDDVVAECLAATGLSGRASRPVSDLSHGERRQLEVAVALATRPQLLLLDEPTAGMSAAESGRFAELIESLPGDVTVLIIEHDLEVVFRLAERISVLHLGRLLADDDRESIRQNEQVQRAYLGDARPEDLFHPAAGL</sequence>
<feature type="domain" description="ABC transporter" evidence="4">
    <location>
        <begin position="5"/>
        <end position="246"/>
    </location>
</feature>
<dbReference type="EMBL" id="JAAGWH010000039">
    <property type="protein sequence ID" value="NEK95241.1"/>
    <property type="molecule type" value="Genomic_DNA"/>
</dbReference>
<comment type="caution">
    <text evidence="5">The sequence shown here is derived from an EMBL/GenBank/DDBJ whole genome shotgun (WGS) entry which is preliminary data.</text>
</comment>
<dbReference type="RefSeq" id="WP_163611807.1">
    <property type="nucleotide sequence ID" value="NZ_JAAGWB010000041.1"/>
</dbReference>
<evidence type="ECO:0000256" key="2">
    <source>
        <dbReference type="ARBA" id="ARBA00022741"/>
    </source>
</evidence>
<reference evidence="6 8" key="2">
    <citation type="submission" date="2020-02" db="EMBL/GenBank/DDBJ databases">
        <title>The WGS of Modestobacter muralis DSM 100205.</title>
        <authorList>
            <person name="Jiang Z."/>
        </authorList>
    </citation>
    <scope>NUCLEOTIDE SEQUENCE [LARGE SCALE GENOMIC DNA]</scope>
    <source>
        <strain evidence="6 8">DSM 100205</strain>
    </source>
</reference>
<dbReference type="PROSITE" id="PS50893">
    <property type="entry name" value="ABC_TRANSPORTER_2"/>
    <property type="match status" value="1"/>
</dbReference>
<dbReference type="Pfam" id="PF00005">
    <property type="entry name" value="ABC_tran"/>
    <property type="match status" value="1"/>
</dbReference>
<reference evidence="5 7" key="1">
    <citation type="submission" date="2020-01" db="EMBL/GenBank/DDBJ databases">
        <title>the WGS Modestobacter muralis CPCC 204518.</title>
        <authorList>
            <person name="Jiang Z."/>
        </authorList>
    </citation>
    <scope>NUCLEOTIDE SEQUENCE [LARGE SCALE GENOMIC DNA]</scope>
    <source>
        <strain evidence="5 7">DSM 100205</strain>
    </source>
</reference>
<evidence type="ECO:0000313" key="7">
    <source>
        <dbReference type="Proteomes" id="UP000468828"/>
    </source>
</evidence>
<dbReference type="Proteomes" id="UP000468828">
    <property type="component" value="Unassembled WGS sequence"/>
</dbReference>
<dbReference type="Proteomes" id="UP000471152">
    <property type="component" value="Unassembled WGS sequence"/>
</dbReference>
<dbReference type="InterPro" id="IPR027417">
    <property type="entry name" value="P-loop_NTPase"/>
</dbReference>
<dbReference type="AlphaFoldDB" id="A0A6P0EU62"/>
<gene>
    <name evidence="6" type="ORF">G3R41_14505</name>
    <name evidence="5" type="ORF">GCU67_13855</name>
</gene>
<organism evidence="5 7">
    <name type="scientific">Modestobacter muralis</name>
    <dbReference type="NCBI Taxonomy" id="1608614"/>
    <lineage>
        <taxon>Bacteria</taxon>
        <taxon>Bacillati</taxon>
        <taxon>Actinomycetota</taxon>
        <taxon>Actinomycetes</taxon>
        <taxon>Geodermatophilales</taxon>
        <taxon>Geodermatophilaceae</taxon>
        <taxon>Modestobacter</taxon>
    </lineage>
</organism>
<dbReference type="PANTHER" id="PTHR45772">
    <property type="entry name" value="CONSERVED COMPONENT OF ABC TRANSPORTER FOR NATURAL AMINO ACIDS-RELATED"/>
    <property type="match status" value="1"/>
</dbReference>
<dbReference type="EMBL" id="JAAGWB010000041">
    <property type="protein sequence ID" value="NEN52129.1"/>
    <property type="molecule type" value="Genomic_DNA"/>
</dbReference>
<evidence type="ECO:0000313" key="8">
    <source>
        <dbReference type="Proteomes" id="UP000471152"/>
    </source>
</evidence>
<evidence type="ECO:0000256" key="1">
    <source>
        <dbReference type="ARBA" id="ARBA00022448"/>
    </source>
</evidence>
<keyword evidence="3 5" id="KW-0067">ATP-binding</keyword>
<keyword evidence="1" id="KW-0813">Transport</keyword>
<protein>
    <submittedName>
        <fullName evidence="5">ABC transporter ATP-binding protein</fullName>
    </submittedName>
</protein>
<dbReference type="InterPro" id="IPR003593">
    <property type="entry name" value="AAA+_ATPase"/>
</dbReference>
<dbReference type="InterPro" id="IPR051120">
    <property type="entry name" value="ABC_AA/LPS_Transport"/>
</dbReference>
<keyword evidence="2" id="KW-0547">Nucleotide-binding</keyword>
<accession>A0A6P0EU62</accession>
<dbReference type="SMART" id="SM00382">
    <property type="entry name" value="AAA"/>
    <property type="match status" value="1"/>
</dbReference>
<keyword evidence="7" id="KW-1185">Reference proteome</keyword>
<dbReference type="SUPFAM" id="SSF52540">
    <property type="entry name" value="P-loop containing nucleoside triphosphate hydrolases"/>
    <property type="match status" value="1"/>
</dbReference>
<dbReference type="GO" id="GO:0016887">
    <property type="term" value="F:ATP hydrolysis activity"/>
    <property type="evidence" value="ECO:0007669"/>
    <property type="project" value="InterPro"/>
</dbReference>
<dbReference type="PANTHER" id="PTHR45772:SF9">
    <property type="entry name" value="CONSERVED COMPONENT OF ABC TRANSPORTER FOR NATURAL AMINO ACIDS"/>
    <property type="match status" value="1"/>
</dbReference>
<name>A0A6P0EU62_9ACTN</name>
<proteinExistence type="predicted"/>
<dbReference type="GO" id="GO:0005524">
    <property type="term" value="F:ATP binding"/>
    <property type="evidence" value="ECO:0007669"/>
    <property type="project" value="UniProtKB-KW"/>
</dbReference>
<evidence type="ECO:0000259" key="4">
    <source>
        <dbReference type="PROSITE" id="PS50893"/>
    </source>
</evidence>
<evidence type="ECO:0000256" key="3">
    <source>
        <dbReference type="ARBA" id="ARBA00022840"/>
    </source>
</evidence>